<dbReference type="Proteomes" id="UP000332933">
    <property type="component" value="Unassembled WGS sequence"/>
</dbReference>
<evidence type="ECO:0000313" key="3">
    <source>
        <dbReference type="Proteomes" id="UP000332933"/>
    </source>
</evidence>
<name>A0A485KVY6_9STRA</name>
<protein>
    <submittedName>
        <fullName evidence="2">Aste57867_12563 protein</fullName>
    </submittedName>
</protein>
<dbReference type="EMBL" id="CAADRA010005396">
    <property type="protein sequence ID" value="VFT89414.1"/>
    <property type="molecule type" value="Genomic_DNA"/>
</dbReference>
<dbReference type="EMBL" id="VJMH01005375">
    <property type="protein sequence ID" value="KAF0696709.1"/>
    <property type="molecule type" value="Genomic_DNA"/>
</dbReference>
<proteinExistence type="predicted"/>
<sequence>MALLATATATTSDPGCPYIDWSTISAIQTFNKNTSQYEIIDRECNVLPNTTVFQAIGDIESSPIANVEYRNMPWLINVDRALWPRGMTSLTLDTVGVSSFKATIGGVTQE</sequence>
<evidence type="ECO:0000313" key="1">
    <source>
        <dbReference type="EMBL" id="KAF0696709.1"/>
    </source>
</evidence>
<dbReference type="AlphaFoldDB" id="A0A485KVY6"/>
<organism evidence="2 3">
    <name type="scientific">Aphanomyces stellatus</name>
    <dbReference type="NCBI Taxonomy" id="120398"/>
    <lineage>
        <taxon>Eukaryota</taxon>
        <taxon>Sar</taxon>
        <taxon>Stramenopiles</taxon>
        <taxon>Oomycota</taxon>
        <taxon>Saprolegniomycetes</taxon>
        <taxon>Saprolegniales</taxon>
        <taxon>Verrucalvaceae</taxon>
        <taxon>Aphanomyces</taxon>
    </lineage>
</organism>
<evidence type="ECO:0000313" key="2">
    <source>
        <dbReference type="EMBL" id="VFT89414.1"/>
    </source>
</evidence>
<reference evidence="2 3" key="1">
    <citation type="submission" date="2019-03" db="EMBL/GenBank/DDBJ databases">
        <authorList>
            <person name="Gaulin E."/>
            <person name="Dumas B."/>
        </authorList>
    </citation>
    <scope>NUCLEOTIDE SEQUENCE [LARGE SCALE GENOMIC DNA]</scope>
    <source>
        <strain evidence="2">CBS 568.67</strain>
    </source>
</reference>
<gene>
    <name evidence="2" type="primary">Aste57867_12563</name>
    <name evidence="1" type="ORF">As57867_012517</name>
    <name evidence="2" type="ORF">ASTE57867_12563</name>
</gene>
<accession>A0A485KVY6</accession>
<reference evidence="1" key="2">
    <citation type="submission" date="2019-06" db="EMBL/GenBank/DDBJ databases">
        <title>Genomics analysis of Aphanomyces spp. identifies a new class of oomycete effector associated with host adaptation.</title>
        <authorList>
            <person name="Gaulin E."/>
        </authorList>
    </citation>
    <scope>NUCLEOTIDE SEQUENCE</scope>
    <source>
        <strain evidence="1">CBS 578.67</strain>
    </source>
</reference>
<keyword evidence="3" id="KW-1185">Reference proteome</keyword>